<protein>
    <submittedName>
        <fullName evidence="4">Helix-turn-helix domain-containing protein</fullName>
    </submittedName>
</protein>
<feature type="transmembrane region" description="Helical" evidence="2">
    <location>
        <begin position="180"/>
        <end position="199"/>
    </location>
</feature>
<dbReference type="RefSeq" id="WP_074225832.1">
    <property type="nucleotide sequence ID" value="NZ_FSRC01000002.1"/>
</dbReference>
<dbReference type="Proteomes" id="UP000185221">
    <property type="component" value="Unassembled WGS sequence"/>
</dbReference>
<feature type="transmembrane region" description="Helical" evidence="2">
    <location>
        <begin position="211"/>
        <end position="229"/>
    </location>
</feature>
<feature type="transmembrane region" description="Helical" evidence="2">
    <location>
        <begin position="6"/>
        <end position="24"/>
    </location>
</feature>
<evidence type="ECO:0000313" key="4">
    <source>
        <dbReference type="EMBL" id="SIO04064.1"/>
    </source>
</evidence>
<evidence type="ECO:0000313" key="5">
    <source>
        <dbReference type="Proteomes" id="UP000185221"/>
    </source>
</evidence>
<dbReference type="GO" id="GO:0003700">
    <property type="term" value="F:DNA-binding transcription factor activity"/>
    <property type="evidence" value="ECO:0007669"/>
    <property type="project" value="InterPro"/>
</dbReference>
<gene>
    <name evidence="4" type="ORF">SAMN05444394_3064</name>
</gene>
<dbReference type="OrthoDB" id="704028at2"/>
<proteinExistence type="predicted"/>
<dbReference type="SMART" id="SM00342">
    <property type="entry name" value="HTH_ARAC"/>
    <property type="match status" value="1"/>
</dbReference>
<keyword evidence="2" id="KW-0472">Membrane</keyword>
<dbReference type="Gene3D" id="1.10.10.60">
    <property type="entry name" value="Homeodomain-like"/>
    <property type="match status" value="2"/>
</dbReference>
<feature type="domain" description="HTH araC/xylS-type" evidence="3">
    <location>
        <begin position="267"/>
        <end position="373"/>
    </location>
</feature>
<feature type="transmembrane region" description="Helical" evidence="2">
    <location>
        <begin position="67"/>
        <end position="85"/>
    </location>
</feature>
<dbReference type="PANTHER" id="PTHR43280:SF29">
    <property type="entry name" value="ARAC-FAMILY TRANSCRIPTIONAL REGULATOR"/>
    <property type="match status" value="1"/>
</dbReference>
<keyword evidence="2" id="KW-0812">Transmembrane</keyword>
<reference evidence="5" key="1">
    <citation type="submission" date="2016-11" db="EMBL/GenBank/DDBJ databases">
        <authorList>
            <person name="Varghese N."/>
            <person name="Submissions S."/>
        </authorList>
    </citation>
    <scope>NUCLEOTIDE SEQUENCE [LARGE SCALE GENOMIC DNA]</scope>
    <source>
        <strain evidence="5">DSM 15292</strain>
    </source>
</reference>
<evidence type="ECO:0000256" key="1">
    <source>
        <dbReference type="ARBA" id="ARBA00023125"/>
    </source>
</evidence>
<accession>A0A1N6G992</accession>
<feature type="transmembrane region" description="Helical" evidence="2">
    <location>
        <begin position="97"/>
        <end position="122"/>
    </location>
</feature>
<dbReference type="Pfam" id="PF12833">
    <property type="entry name" value="HTH_18"/>
    <property type="match status" value="1"/>
</dbReference>
<sequence>METIVTLIIWAAVIQGFLLGVIFITSKKHSSLANRLLGWFLIAFVFQALTDILPYGELGSYSISGYFTLPEVKWLLPLLFLHFVLEKVGRFEAYQWFLRVHYFLAFAMIGLTLVNVLLVLFSDTTLVELVGSQMMDSFYMSFQYYAFILTIAAFVIAFHETRRYHKRIKNEISDLTLLNLNWLYQFIFLLIPIILFWGAELARIVLGGTGQSDLTIVVFLCIAFFNYFVSYKAFTQQTLFDDSLNQLKDNPDNAPILQMSTVSTMDSNLFEKIESEMQENRYYLDQNLTIHDLAKHLKIPARTISTSVNQSAGCNFNEWINNYRVDHALATLQDKNMDHYSIEGIGRDSGFKSRSAMYLAFKNKTGHPPGYFK</sequence>
<keyword evidence="1" id="KW-0238">DNA-binding</keyword>
<dbReference type="PANTHER" id="PTHR43280">
    <property type="entry name" value="ARAC-FAMILY TRANSCRIPTIONAL REGULATOR"/>
    <property type="match status" value="1"/>
</dbReference>
<dbReference type="InterPro" id="IPR018060">
    <property type="entry name" value="HTH_AraC"/>
</dbReference>
<feature type="transmembrane region" description="Helical" evidence="2">
    <location>
        <begin position="36"/>
        <end position="55"/>
    </location>
</feature>
<name>A0A1N6G992_9BACT</name>
<dbReference type="STRING" id="226505.SAMN05444394_3064"/>
<feature type="transmembrane region" description="Helical" evidence="2">
    <location>
        <begin position="142"/>
        <end position="159"/>
    </location>
</feature>
<dbReference type="EMBL" id="FSRC01000002">
    <property type="protein sequence ID" value="SIO04064.1"/>
    <property type="molecule type" value="Genomic_DNA"/>
</dbReference>
<evidence type="ECO:0000256" key="2">
    <source>
        <dbReference type="SAM" id="Phobius"/>
    </source>
</evidence>
<dbReference type="GO" id="GO:0043565">
    <property type="term" value="F:sequence-specific DNA binding"/>
    <property type="evidence" value="ECO:0007669"/>
    <property type="project" value="InterPro"/>
</dbReference>
<evidence type="ECO:0000259" key="3">
    <source>
        <dbReference type="PROSITE" id="PS01124"/>
    </source>
</evidence>
<organism evidence="4 5">
    <name type="scientific">Algoriphagus halophilus</name>
    <dbReference type="NCBI Taxonomy" id="226505"/>
    <lineage>
        <taxon>Bacteria</taxon>
        <taxon>Pseudomonadati</taxon>
        <taxon>Bacteroidota</taxon>
        <taxon>Cytophagia</taxon>
        <taxon>Cytophagales</taxon>
        <taxon>Cyclobacteriaceae</taxon>
        <taxon>Algoriphagus</taxon>
    </lineage>
</organism>
<dbReference type="AlphaFoldDB" id="A0A1N6G992"/>
<keyword evidence="2" id="KW-1133">Transmembrane helix</keyword>
<keyword evidence="5" id="KW-1185">Reference proteome</keyword>
<dbReference type="PROSITE" id="PS01124">
    <property type="entry name" value="HTH_ARAC_FAMILY_2"/>
    <property type="match status" value="1"/>
</dbReference>